<dbReference type="CDD" id="cd00609">
    <property type="entry name" value="AAT_like"/>
    <property type="match status" value="1"/>
</dbReference>
<evidence type="ECO:0000256" key="5">
    <source>
        <dbReference type="RuleBase" id="RU003693"/>
    </source>
</evidence>
<name>A0A919TCM1_9ACTN</name>
<comment type="similarity">
    <text evidence="5">Belongs to the class-II pyridoxal-phosphate-dependent aminotransferase family.</text>
</comment>
<proteinExistence type="inferred from homology"/>
<dbReference type="Gene3D" id="3.90.1150.10">
    <property type="entry name" value="Aspartate Aminotransferase, domain 1"/>
    <property type="match status" value="1"/>
</dbReference>
<dbReference type="Pfam" id="PF00155">
    <property type="entry name" value="Aminotran_1_2"/>
    <property type="match status" value="1"/>
</dbReference>
<evidence type="ECO:0000256" key="4">
    <source>
        <dbReference type="ARBA" id="ARBA00022898"/>
    </source>
</evidence>
<feature type="domain" description="Aminotransferase class I/classII large" evidence="6">
    <location>
        <begin position="47"/>
        <end position="335"/>
    </location>
</feature>
<dbReference type="PANTHER" id="PTHR43643:SF3">
    <property type="entry name" value="HISTIDINOL-PHOSPHATE AMINOTRANSFERASE"/>
    <property type="match status" value="1"/>
</dbReference>
<dbReference type="InterPro" id="IPR024892">
    <property type="entry name" value="ArAT"/>
</dbReference>
<keyword evidence="4 5" id="KW-0663">Pyridoxal phosphate</keyword>
<evidence type="ECO:0000256" key="1">
    <source>
        <dbReference type="ARBA" id="ARBA00001933"/>
    </source>
</evidence>
<dbReference type="PROSITE" id="PS00599">
    <property type="entry name" value="AA_TRANSFER_CLASS_2"/>
    <property type="match status" value="1"/>
</dbReference>
<protein>
    <submittedName>
        <fullName evidence="7">Phenylalanine aminotransferase</fullName>
    </submittedName>
</protein>
<accession>A0A919TCM1</accession>
<keyword evidence="3" id="KW-0808">Transferase</keyword>
<dbReference type="SUPFAM" id="SSF53383">
    <property type="entry name" value="PLP-dependent transferases"/>
    <property type="match status" value="1"/>
</dbReference>
<keyword evidence="2 7" id="KW-0032">Aminotransferase</keyword>
<comment type="caution">
    <text evidence="7">The sequence shown here is derived from an EMBL/GenBank/DDBJ whole genome shotgun (WGS) entry which is preliminary data.</text>
</comment>
<dbReference type="Proteomes" id="UP000677082">
    <property type="component" value="Unassembled WGS sequence"/>
</dbReference>
<dbReference type="InterPro" id="IPR015422">
    <property type="entry name" value="PyrdxlP-dep_Trfase_small"/>
</dbReference>
<dbReference type="EMBL" id="BOQN01000058">
    <property type="protein sequence ID" value="GIM92622.1"/>
    <property type="molecule type" value="Genomic_DNA"/>
</dbReference>
<dbReference type="AlphaFoldDB" id="A0A919TCM1"/>
<evidence type="ECO:0000259" key="6">
    <source>
        <dbReference type="Pfam" id="PF00155"/>
    </source>
</evidence>
<dbReference type="NCBIfam" id="NF002878">
    <property type="entry name" value="PRK03321.1"/>
    <property type="match status" value="1"/>
</dbReference>
<dbReference type="InterPro" id="IPR015421">
    <property type="entry name" value="PyrdxlP-dep_Trfase_major"/>
</dbReference>
<dbReference type="InterPro" id="IPR050106">
    <property type="entry name" value="HistidinolP_aminotransfase"/>
</dbReference>
<evidence type="ECO:0000256" key="3">
    <source>
        <dbReference type="ARBA" id="ARBA00022679"/>
    </source>
</evidence>
<dbReference type="InterPro" id="IPR001917">
    <property type="entry name" value="Aminotrans_II_pyridoxalP_BS"/>
</dbReference>
<evidence type="ECO:0000256" key="2">
    <source>
        <dbReference type="ARBA" id="ARBA00022576"/>
    </source>
</evidence>
<evidence type="ECO:0000313" key="8">
    <source>
        <dbReference type="Proteomes" id="UP000677082"/>
    </source>
</evidence>
<organism evidence="7 8">
    <name type="scientific">Paractinoplanes toevensis</name>
    <dbReference type="NCBI Taxonomy" id="571911"/>
    <lineage>
        <taxon>Bacteria</taxon>
        <taxon>Bacillati</taxon>
        <taxon>Actinomycetota</taxon>
        <taxon>Actinomycetes</taxon>
        <taxon>Micromonosporales</taxon>
        <taxon>Micromonosporaceae</taxon>
        <taxon>Paractinoplanes</taxon>
    </lineage>
</organism>
<gene>
    <name evidence="7" type="primary">pat</name>
    <name evidence="7" type="ORF">Ato02nite_044150</name>
</gene>
<comment type="cofactor">
    <cofactor evidence="1 5">
        <name>pyridoxal 5'-phosphate</name>
        <dbReference type="ChEBI" id="CHEBI:597326"/>
    </cofactor>
</comment>
<dbReference type="RefSeq" id="WP_281419771.1">
    <property type="nucleotide sequence ID" value="NZ_BOQN01000058.1"/>
</dbReference>
<dbReference type="PANTHER" id="PTHR43643">
    <property type="entry name" value="HISTIDINOL-PHOSPHATE AMINOTRANSFERASE 2"/>
    <property type="match status" value="1"/>
</dbReference>
<sequence length="354" mass="38329">MPDLGPKLRADLVDVPAYETAIRVDDHSGYRLHRNENSQPPQGGVLARISSAAMICHRYPDDRSGELTRRIADMIQVSPDHVVVGAGTTAICQQILLATIGHGDEAVFPHGPERYLTLSRVAGARAMQIPLDGYRQDLASMAAAVTDRTRVIFVCSPLSPTGTVIREPEMRAFLAHVPGDVLVVLDEEYRDYVREPGAVDGIELHREYPNVAVMRTFSKAYGLAGLRAGYAISGARVAEAIRTTALPFGVSVTAQLAATAAVQAGDQVRRRVDTLVSERNRLQRLLRSQGWPVPASQANFVWLPLGEAADDFALACADHGLLVRPYPGWGVRVTVSEPAVNDLIAFIVAGYPPP</sequence>
<dbReference type="InterPro" id="IPR015424">
    <property type="entry name" value="PyrdxlP-dep_Trfase"/>
</dbReference>
<dbReference type="Gene3D" id="3.40.640.10">
    <property type="entry name" value="Type I PLP-dependent aspartate aminotransferase-like (Major domain)"/>
    <property type="match status" value="1"/>
</dbReference>
<dbReference type="GO" id="GO:0008483">
    <property type="term" value="F:transaminase activity"/>
    <property type="evidence" value="ECO:0007669"/>
    <property type="project" value="UniProtKB-KW"/>
</dbReference>
<dbReference type="InterPro" id="IPR004839">
    <property type="entry name" value="Aminotransferase_I/II_large"/>
</dbReference>
<dbReference type="GO" id="GO:0030170">
    <property type="term" value="F:pyridoxal phosphate binding"/>
    <property type="evidence" value="ECO:0007669"/>
    <property type="project" value="InterPro"/>
</dbReference>
<reference evidence="7 8" key="1">
    <citation type="submission" date="2021-03" db="EMBL/GenBank/DDBJ databases">
        <title>Whole genome shotgun sequence of Actinoplanes toevensis NBRC 105298.</title>
        <authorList>
            <person name="Komaki H."/>
            <person name="Tamura T."/>
        </authorList>
    </citation>
    <scope>NUCLEOTIDE SEQUENCE [LARGE SCALE GENOMIC DNA]</scope>
    <source>
        <strain evidence="7 8">NBRC 105298</strain>
    </source>
</reference>
<evidence type="ECO:0000313" key="7">
    <source>
        <dbReference type="EMBL" id="GIM92622.1"/>
    </source>
</evidence>
<keyword evidence="8" id="KW-1185">Reference proteome</keyword>